<protein>
    <recommendedName>
        <fullName evidence="4">GTP binding protein</fullName>
    </recommendedName>
</protein>
<keyword evidence="3" id="KW-1185">Reference proteome</keyword>
<gene>
    <name evidence="2" type="ORF">NEMBOFW57_008761</name>
</gene>
<evidence type="ECO:0000256" key="1">
    <source>
        <dbReference type="SAM" id="MobiDB-lite"/>
    </source>
</evidence>
<organism evidence="2 3">
    <name type="scientific">Staphylotrichum longicolle</name>
    <dbReference type="NCBI Taxonomy" id="669026"/>
    <lineage>
        <taxon>Eukaryota</taxon>
        <taxon>Fungi</taxon>
        <taxon>Dikarya</taxon>
        <taxon>Ascomycota</taxon>
        <taxon>Pezizomycotina</taxon>
        <taxon>Sordariomycetes</taxon>
        <taxon>Sordariomycetidae</taxon>
        <taxon>Sordariales</taxon>
        <taxon>Chaetomiaceae</taxon>
        <taxon>Staphylotrichum</taxon>
    </lineage>
</organism>
<dbReference type="EMBL" id="JAHCVI010000004">
    <property type="protein sequence ID" value="KAG7286450.1"/>
    <property type="molecule type" value="Genomic_DNA"/>
</dbReference>
<proteinExistence type="predicted"/>
<sequence>MAWTPDKVAALISSRGDTSARAAQLKEVLDEIRAENNDSLAALVEKLADGARDYENRARVVESCALPRFVMEIMKNPEANAFLPFAIAAALNASEAGLSKVLVDIVSGDQLSSCESSLSHIMTILELLCNQDTEPKVANPRTPALLLDLATGDGYDADLDTFIEICTPALAYLTFQDLQPVLLEGDGIELLQRAFHQLYTRFDTSDNDPDTARQLKQSATPLQLIHAALSFLKNLAIPEVNKAHLGAALLDPTNPLLPRLWTSTRTQPQLQFAAVSLTRLLLAKCPANVRLLCGPLTSDPDQPPRSASNLALLTATAASADEDPIKLEAARAAALVCRALHSSFPPSSTEILDPSWVWTSSSASSSQIPEDDRHHQNPALTAFYAAHATPSLPPALSHLLTQPRFPTLRSDAIFVLALMSRSQAAAGARLALQVLTLSQSSSSLSSSGSHGNATAAVGSGGGAGAGAGAGAGWQVLAKAITGSESDELAAVFKRQVVEVHDQGEEDAQEAVNNTEKKGEDREGGVTVEKLSLEPQPLDAQGLKQQPARAAQMDRENAMVLVAELLRQFPDELASLRRPLEAVLNKGGELVVQDQEQGKDAK</sequence>
<evidence type="ECO:0008006" key="4">
    <source>
        <dbReference type="Google" id="ProtNLM"/>
    </source>
</evidence>
<feature type="compositionally biased region" description="Basic and acidic residues" evidence="1">
    <location>
        <begin position="514"/>
        <end position="523"/>
    </location>
</feature>
<dbReference type="Proteomes" id="UP001197093">
    <property type="component" value="Unassembled WGS sequence"/>
</dbReference>
<feature type="region of interest" description="Disordered" evidence="1">
    <location>
        <begin position="501"/>
        <end position="524"/>
    </location>
</feature>
<dbReference type="GO" id="GO:0005085">
    <property type="term" value="F:guanyl-nucleotide exchange factor activity"/>
    <property type="evidence" value="ECO:0007669"/>
    <property type="project" value="InterPro"/>
</dbReference>
<accession>A0AAD4ESB4</accession>
<evidence type="ECO:0000313" key="3">
    <source>
        <dbReference type="Proteomes" id="UP001197093"/>
    </source>
</evidence>
<evidence type="ECO:0000313" key="2">
    <source>
        <dbReference type="EMBL" id="KAG7286450.1"/>
    </source>
</evidence>
<dbReference type="InterPro" id="IPR040144">
    <property type="entry name" value="RAP1GDS1"/>
</dbReference>
<dbReference type="AlphaFoldDB" id="A0AAD4ESB4"/>
<reference evidence="2" key="1">
    <citation type="submission" date="2023-02" db="EMBL/GenBank/DDBJ databases">
        <authorList>
            <person name="Palmer J.M."/>
        </authorList>
    </citation>
    <scope>NUCLEOTIDE SEQUENCE</scope>
    <source>
        <strain evidence="2">FW57</strain>
    </source>
</reference>
<dbReference type="PANTHER" id="PTHR10957">
    <property type="entry name" value="RAP1 GTPASE-GDP DISSOCIATION STIMULATOR 1"/>
    <property type="match status" value="1"/>
</dbReference>
<name>A0AAD4ESB4_9PEZI</name>
<comment type="caution">
    <text evidence="2">The sequence shown here is derived from an EMBL/GenBank/DDBJ whole genome shotgun (WGS) entry which is preliminary data.</text>
</comment>